<feature type="domain" description="AAA+ ATPase" evidence="3">
    <location>
        <begin position="2"/>
        <end position="134"/>
    </location>
</feature>
<dbReference type="SUPFAM" id="SSF52540">
    <property type="entry name" value="P-loop containing nucleoside triphosphate hydrolases"/>
    <property type="match status" value="1"/>
</dbReference>
<proteinExistence type="predicted"/>
<keyword evidence="5" id="KW-1185">Reference proteome</keyword>
<evidence type="ECO:0000256" key="2">
    <source>
        <dbReference type="ARBA" id="ARBA00022840"/>
    </source>
</evidence>
<reference evidence="4" key="1">
    <citation type="submission" date="2018-03" db="EMBL/GenBank/DDBJ databases">
        <authorList>
            <person name="Guldener U."/>
        </authorList>
    </citation>
    <scope>NUCLEOTIDE SEQUENCE</scope>
</reference>
<accession>A0AAE8LZY1</accession>
<dbReference type="SMART" id="SM00382">
    <property type="entry name" value="AAA"/>
    <property type="match status" value="1"/>
</dbReference>
<dbReference type="GO" id="GO:0016887">
    <property type="term" value="F:ATP hydrolysis activity"/>
    <property type="evidence" value="ECO:0007669"/>
    <property type="project" value="InterPro"/>
</dbReference>
<dbReference type="Pfam" id="PF00004">
    <property type="entry name" value="AAA"/>
    <property type="match status" value="1"/>
</dbReference>
<dbReference type="InterPro" id="IPR003593">
    <property type="entry name" value="AAA+_ATPase"/>
</dbReference>
<protein>
    <recommendedName>
        <fullName evidence="3">AAA+ ATPase domain-containing protein</fullName>
    </recommendedName>
</protein>
<dbReference type="InterPro" id="IPR051701">
    <property type="entry name" value="Mito_OM_Translocase_MSP1"/>
</dbReference>
<evidence type="ECO:0000313" key="4">
    <source>
        <dbReference type="EMBL" id="SPJ71632.1"/>
    </source>
</evidence>
<dbReference type="Gene3D" id="3.40.50.300">
    <property type="entry name" value="P-loop containing nucleotide triphosphate hydrolases"/>
    <property type="match status" value="1"/>
</dbReference>
<dbReference type="PANTHER" id="PTHR45644">
    <property type="entry name" value="AAA ATPASE, PUTATIVE (AFU_ORTHOLOGUE AFUA_2G12920)-RELATED-RELATED"/>
    <property type="match status" value="1"/>
</dbReference>
<name>A0AAE8LZY1_9HYPO</name>
<evidence type="ECO:0000259" key="3">
    <source>
        <dbReference type="SMART" id="SM00382"/>
    </source>
</evidence>
<sequence length="172" mass="19229">MRITGALLYGPPGTNKTHLARAIARSTGSKYLMMVDAAIIHHKYTGGSEKAIAAIFSLARKLFPCIIFLDEVDALFYRRSGDDKSWERANITQFLQSMDGLLKQENPPFLLAATNRPMDVDSAFLRRLPHKVAFDMPDQNSRALILRLFLKEDNLDNVDIDNLATRTAGFSG</sequence>
<dbReference type="Gene3D" id="1.10.8.60">
    <property type="match status" value="1"/>
</dbReference>
<dbReference type="EMBL" id="ONZP01000045">
    <property type="protein sequence ID" value="SPJ71632.1"/>
    <property type="molecule type" value="Genomic_DNA"/>
</dbReference>
<dbReference type="Proteomes" id="UP001187734">
    <property type="component" value="Unassembled WGS sequence"/>
</dbReference>
<dbReference type="GO" id="GO:0005741">
    <property type="term" value="C:mitochondrial outer membrane"/>
    <property type="evidence" value="ECO:0007669"/>
    <property type="project" value="TreeGrafter"/>
</dbReference>
<keyword evidence="2" id="KW-0067">ATP-binding</keyword>
<evidence type="ECO:0000313" key="5">
    <source>
        <dbReference type="Proteomes" id="UP001187734"/>
    </source>
</evidence>
<dbReference type="InterPro" id="IPR027417">
    <property type="entry name" value="P-loop_NTPase"/>
</dbReference>
<dbReference type="AlphaFoldDB" id="A0AAE8LZY1"/>
<dbReference type="InterPro" id="IPR003959">
    <property type="entry name" value="ATPase_AAA_core"/>
</dbReference>
<evidence type="ECO:0000256" key="1">
    <source>
        <dbReference type="ARBA" id="ARBA00022741"/>
    </source>
</evidence>
<comment type="caution">
    <text evidence="4">The sequence shown here is derived from an EMBL/GenBank/DDBJ whole genome shotgun (WGS) entry which is preliminary data.</text>
</comment>
<dbReference type="GO" id="GO:0005524">
    <property type="term" value="F:ATP binding"/>
    <property type="evidence" value="ECO:0007669"/>
    <property type="project" value="UniProtKB-KW"/>
</dbReference>
<organism evidence="4 5">
    <name type="scientific">Fusarium torulosum</name>
    <dbReference type="NCBI Taxonomy" id="33205"/>
    <lineage>
        <taxon>Eukaryota</taxon>
        <taxon>Fungi</taxon>
        <taxon>Dikarya</taxon>
        <taxon>Ascomycota</taxon>
        <taxon>Pezizomycotina</taxon>
        <taxon>Sordariomycetes</taxon>
        <taxon>Hypocreomycetidae</taxon>
        <taxon>Hypocreales</taxon>
        <taxon>Nectriaceae</taxon>
        <taxon>Fusarium</taxon>
    </lineage>
</organism>
<gene>
    <name evidence="4" type="ORF">FTOL_01360</name>
</gene>
<keyword evidence="1" id="KW-0547">Nucleotide-binding</keyword>
<dbReference type="PANTHER" id="PTHR45644:SF56">
    <property type="entry name" value="AAA ATPASE, PUTATIVE (AFU_ORTHOLOGUE AFUA_2G12920)-RELATED"/>
    <property type="match status" value="1"/>
</dbReference>